<evidence type="ECO:0000259" key="1">
    <source>
        <dbReference type="Pfam" id="PF08279"/>
    </source>
</evidence>
<protein>
    <submittedName>
        <fullName evidence="3">WYL domain-containing protein</fullName>
    </submittedName>
</protein>
<organism evidence="3 4">
    <name type="scientific">Phycicoccus sonneratiae</name>
    <dbReference type="NCBI Taxonomy" id="2807628"/>
    <lineage>
        <taxon>Bacteria</taxon>
        <taxon>Bacillati</taxon>
        <taxon>Actinomycetota</taxon>
        <taxon>Actinomycetes</taxon>
        <taxon>Micrococcales</taxon>
        <taxon>Intrasporangiaceae</taxon>
        <taxon>Phycicoccus</taxon>
    </lineage>
</organism>
<evidence type="ECO:0000313" key="4">
    <source>
        <dbReference type="Proteomes" id="UP001430172"/>
    </source>
</evidence>
<dbReference type="RefSeq" id="WP_204131626.1">
    <property type="nucleotide sequence ID" value="NZ_JAFDVD010000013.1"/>
</dbReference>
<gene>
    <name evidence="3" type="ORF">JQN70_12190</name>
</gene>
<reference evidence="3" key="1">
    <citation type="submission" date="2021-02" db="EMBL/GenBank/DDBJ databases">
        <title>Phycicoccus sp. MQZ13P-5T, whole genome shotgun sequence.</title>
        <authorList>
            <person name="Tuo L."/>
        </authorList>
    </citation>
    <scope>NUCLEOTIDE SEQUENCE</scope>
    <source>
        <strain evidence="3">MQZ13P-5</strain>
    </source>
</reference>
<dbReference type="InterPro" id="IPR051534">
    <property type="entry name" value="CBASS_pafABC_assoc_protein"/>
</dbReference>
<dbReference type="InterPro" id="IPR026881">
    <property type="entry name" value="WYL_dom"/>
</dbReference>
<evidence type="ECO:0000313" key="3">
    <source>
        <dbReference type="EMBL" id="MBM6401152.1"/>
    </source>
</evidence>
<proteinExistence type="predicted"/>
<feature type="domain" description="Helix-turn-helix type 11" evidence="1">
    <location>
        <begin position="19"/>
        <end position="65"/>
    </location>
</feature>
<dbReference type="InterPro" id="IPR036390">
    <property type="entry name" value="WH_DNA-bd_sf"/>
</dbReference>
<sequence>MRPDTSPAARALITMEAIQDEPGITAERLAGRLGVSARAVRRYVGILRDAEIPVESTRGPAGGYRLGRGTRLPPLVFSSAEALGLVMAVLDGHHPTSDPDDAVGAAVAKLLRAMPQRVADQADVVRRTTAAAPDRGAARPDPGTTVALVRARAEQRCVTVLYRSENGREFTTEVEPWAVVVRHGRWYLLCRSVRSGTVRTYRVDRVQTVEQLERPFRLPDDLDPVAALEEHLAAGWEHPTEVLVGAPLAEVVWLPGTLGRLEAVDERRTRLVGTTSNLADYARDLARLPVPFTVVGGPELRAAVAALAQRLAAAAEDASA</sequence>
<dbReference type="InterPro" id="IPR013196">
    <property type="entry name" value="HTH_11"/>
</dbReference>
<dbReference type="SUPFAM" id="SSF46785">
    <property type="entry name" value="Winged helix' DNA-binding domain"/>
    <property type="match status" value="1"/>
</dbReference>
<dbReference type="Gene3D" id="1.10.10.10">
    <property type="entry name" value="Winged helix-like DNA-binding domain superfamily/Winged helix DNA-binding domain"/>
    <property type="match status" value="1"/>
</dbReference>
<dbReference type="PANTHER" id="PTHR34580">
    <property type="match status" value="1"/>
</dbReference>
<comment type="caution">
    <text evidence="3">The sequence shown here is derived from an EMBL/GenBank/DDBJ whole genome shotgun (WGS) entry which is preliminary data.</text>
</comment>
<dbReference type="InterPro" id="IPR036388">
    <property type="entry name" value="WH-like_DNA-bd_sf"/>
</dbReference>
<accession>A0ABS2CMP5</accession>
<dbReference type="Pfam" id="PF13280">
    <property type="entry name" value="WYL"/>
    <property type="match status" value="1"/>
</dbReference>
<dbReference type="Proteomes" id="UP001430172">
    <property type="component" value="Unassembled WGS sequence"/>
</dbReference>
<dbReference type="PANTHER" id="PTHR34580:SF3">
    <property type="entry name" value="PROTEIN PAFB"/>
    <property type="match status" value="1"/>
</dbReference>
<feature type="domain" description="WYL" evidence="2">
    <location>
        <begin position="147"/>
        <end position="210"/>
    </location>
</feature>
<keyword evidence="4" id="KW-1185">Reference proteome</keyword>
<evidence type="ECO:0000259" key="2">
    <source>
        <dbReference type="Pfam" id="PF13280"/>
    </source>
</evidence>
<dbReference type="EMBL" id="JAFDVD010000013">
    <property type="protein sequence ID" value="MBM6401152.1"/>
    <property type="molecule type" value="Genomic_DNA"/>
</dbReference>
<name>A0ABS2CMP5_9MICO</name>
<dbReference type="PROSITE" id="PS52050">
    <property type="entry name" value="WYL"/>
    <property type="match status" value="1"/>
</dbReference>
<dbReference type="Pfam" id="PF08279">
    <property type="entry name" value="HTH_11"/>
    <property type="match status" value="1"/>
</dbReference>